<feature type="domain" description="3-deoxy-D-manno-octulosonic-acid transferase N-terminal" evidence="13">
    <location>
        <begin position="34"/>
        <end position="211"/>
    </location>
</feature>
<gene>
    <name evidence="14" type="ORF">DU002_04520</name>
</gene>
<evidence type="ECO:0000259" key="13">
    <source>
        <dbReference type="Pfam" id="PF04413"/>
    </source>
</evidence>
<evidence type="ECO:0000256" key="5">
    <source>
        <dbReference type="ARBA" id="ARBA00019077"/>
    </source>
</evidence>
<dbReference type="EMBL" id="QPID01000002">
    <property type="protein sequence ID" value="RCU51739.1"/>
    <property type="molecule type" value="Genomic_DNA"/>
</dbReference>
<comment type="subcellular location">
    <subcellularLocation>
        <location evidence="1">Cell inner membrane</location>
        <topology evidence="1">Single-pass membrane protein</topology>
        <orientation evidence="1">Cytoplasmic side</orientation>
    </subcellularLocation>
    <subcellularLocation>
        <location evidence="12">Cell membrane</location>
    </subcellularLocation>
</comment>
<evidence type="ECO:0000256" key="2">
    <source>
        <dbReference type="ARBA" id="ARBA00004713"/>
    </source>
</evidence>
<dbReference type="UniPathway" id="UPA00958"/>
<dbReference type="InterPro" id="IPR007507">
    <property type="entry name" value="Glycos_transf_N"/>
</dbReference>
<dbReference type="PANTHER" id="PTHR42755:SF1">
    <property type="entry name" value="3-DEOXY-D-MANNO-OCTULOSONIC ACID TRANSFERASE, MITOCHONDRIAL-RELATED"/>
    <property type="match status" value="1"/>
</dbReference>
<dbReference type="Gene3D" id="3.40.50.2000">
    <property type="entry name" value="Glycogen Phosphorylase B"/>
    <property type="match status" value="1"/>
</dbReference>
<evidence type="ECO:0000256" key="7">
    <source>
        <dbReference type="ARBA" id="ARBA00022968"/>
    </source>
</evidence>
<dbReference type="RefSeq" id="WP_114337168.1">
    <property type="nucleotide sequence ID" value="NZ_QPID01000002.1"/>
</dbReference>
<evidence type="ECO:0000313" key="14">
    <source>
        <dbReference type="EMBL" id="RCU51739.1"/>
    </source>
</evidence>
<comment type="pathway">
    <text evidence="2 12">Bacterial outer membrane biogenesis; LPS core biosynthesis.</text>
</comment>
<keyword evidence="12" id="KW-1133">Transmembrane helix</keyword>
<dbReference type="SUPFAM" id="SSF53756">
    <property type="entry name" value="UDP-Glycosyltransferase/glycogen phosphorylase"/>
    <property type="match status" value="1"/>
</dbReference>
<comment type="catalytic activity">
    <reaction evidence="9 12">
        <text>lipid IVA (E. coli) + CMP-3-deoxy-beta-D-manno-octulosonate = alpha-Kdo-(2-&gt;6)-lipid IVA (E. coli) + CMP + H(+)</text>
        <dbReference type="Rhea" id="RHEA:28066"/>
        <dbReference type="ChEBI" id="CHEBI:15378"/>
        <dbReference type="ChEBI" id="CHEBI:58603"/>
        <dbReference type="ChEBI" id="CHEBI:60364"/>
        <dbReference type="ChEBI" id="CHEBI:60377"/>
        <dbReference type="ChEBI" id="CHEBI:85987"/>
        <dbReference type="EC" id="2.4.99.12"/>
    </reaction>
</comment>
<dbReference type="GO" id="GO:0009244">
    <property type="term" value="P:lipopolysaccharide core region biosynthetic process"/>
    <property type="evidence" value="ECO:0007669"/>
    <property type="project" value="UniProtKB-UniRule"/>
</dbReference>
<dbReference type="Pfam" id="PF04413">
    <property type="entry name" value="Glycos_transf_N"/>
    <property type="match status" value="1"/>
</dbReference>
<evidence type="ECO:0000256" key="12">
    <source>
        <dbReference type="RuleBase" id="RU365103"/>
    </source>
</evidence>
<keyword evidence="7" id="KW-0735">Signal-anchor</keyword>
<dbReference type="EC" id="2.4.99.12" evidence="4 12"/>
<dbReference type="Gene3D" id="3.40.50.11720">
    <property type="entry name" value="3-Deoxy-D-manno-octulosonic-acid transferase, N-terminal domain"/>
    <property type="match status" value="1"/>
</dbReference>
<dbReference type="AlphaFoldDB" id="A0A368NQI3"/>
<comment type="similarity">
    <text evidence="3">Belongs to the glycosyltransferase group 1 family. Glycosyltransferase 30 subfamily.</text>
</comment>
<keyword evidence="12" id="KW-0472">Membrane</keyword>
<name>A0A368NQI3_9GAMM</name>
<dbReference type="GO" id="GO:0043842">
    <property type="term" value="F:Kdo transferase activity"/>
    <property type="evidence" value="ECO:0007669"/>
    <property type="project" value="UniProtKB-EC"/>
</dbReference>
<feature type="site" description="Transition state stabilizer" evidence="11">
    <location>
        <position position="208"/>
    </location>
</feature>
<reference evidence="14 15" key="1">
    <citation type="submission" date="2018-07" db="EMBL/GenBank/DDBJ databases">
        <title>Corallincola holothuriorum sp. nov., a new facultative anaerobe isolated from sea cucumber Apostichopus japonicus.</title>
        <authorList>
            <person name="Xia H."/>
        </authorList>
    </citation>
    <scope>NUCLEOTIDE SEQUENCE [LARGE SCALE GENOMIC DNA]</scope>
    <source>
        <strain evidence="14 15">C4</strain>
    </source>
</reference>
<evidence type="ECO:0000256" key="3">
    <source>
        <dbReference type="ARBA" id="ARBA00006380"/>
    </source>
</evidence>
<feature type="active site" description="Proton acceptor" evidence="10">
    <location>
        <position position="60"/>
    </location>
</feature>
<keyword evidence="12" id="KW-1003">Cell membrane</keyword>
<dbReference type="GO" id="GO:0005886">
    <property type="term" value="C:plasma membrane"/>
    <property type="evidence" value="ECO:0007669"/>
    <property type="project" value="UniProtKB-SubCell"/>
</dbReference>
<dbReference type="NCBIfam" id="NF004388">
    <property type="entry name" value="PRK05749.1-4"/>
    <property type="match status" value="1"/>
</dbReference>
<evidence type="ECO:0000256" key="9">
    <source>
        <dbReference type="ARBA" id="ARBA00049183"/>
    </source>
</evidence>
<organism evidence="14 15">
    <name type="scientific">Corallincola holothuriorum</name>
    <dbReference type="NCBI Taxonomy" id="2282215"/>
    <lineage>
        <taxon>Bacteria</taxon>
        <taxon>Pseudomonadati</taxon>
        <taxon>Pseudomonadota</taxon>
        <taxon>Gammaproteobacteria</taxon>
        <taxon>Alteromonadales</taxon>
        <taxon>Psychromonadaceae</taxon>
        <taxon>Corallincola</taxon>
    </lineage>
</organism>
<dbReference type="InterPro" id="IPR039901">
    <property type="entry name" value="Kdotransferase"/>
</dbReference>
<keyword evidence="15" id="KW-1185">Reference proteome</keyword>
<evidence type="ECO:0000256" key="10">
    <source>
        <dbReference type="PIRSR" id="PIRSR639901-1"/>
    </source>
</evidence>
<dbReference type="Proteomes" id="UP000252558">
    <property type="component" value="Unassembled WGS sequence"/>
</dbReference>
<evidence type="ECO:0000256" key="4">
    <source>
        <dbReference type="ARBA" id="ARBA00012621"/>
    </source>
</evidence>
<keyword evidence="12" id="KW-0448">Lipopolysaccharide biosynthesis</keyword>
<keyword evidence="12" id="KW-0812">Transmembrane</keyword>
<evidence type="ECO:0000313" key="15">
    <source>
        <dbReference type="Proteomes" id="UP000252558"/>
    </source>
</evidence>
<comment type="function">
    <text evidence="12">Involved in lipopolysaccharide (LPS) biosynthesis. Catalyzes the transfer of 3-deoxy-D-manno-octulosonate (Kdo) residue(s) from CMP-Kdo to lipid IV(A), the tetraacyldisaccharide-1,4'-bisphosphate precursor of lipid A.</text>
</comment>
<dbReference type="FunFam" id="3.40.50.11720:FF:000001">
    <property type="entry name" value="3-deoxy-D-manno-octulosonic acid transferase"/>
    <property type="match status" value="1"/>
</dbReference>
<evidence type="ECO:0000256" key="1">
    <source>
        <dbReference type="ARBA" id="ARBA00004388"/>
    </source>
</evidence>
<dbReference type="FunFam" id="3.40.50.2000:FF:000032">
    <property type="entry name" value="3-deoxy-D-manno-octulosonic acid transferase"/>
    <property type="match status" value="1"/>
</dbReference>
<dbReference type="GO" id="GO:0009245">
    <property type="term" value="P:lipid A biosynthetic process"/>
    <property type="evidence" value="ECO:0007669"/>
    <property type="project" value="TreeGrafter"/>
</dbReference>
<accession>A0A368NQI3</accession>
<dbReference type="PANTHER" id="PTHR42755">
    <property type="entry name" value="3-DEOXY-MANNO-OCTULOSONATE CYTIDYLYLTRANSFERASE"/>
    <property type="match status" value="1"/>
</dbReference>
<evidence type="ECO:0000256" key="6">
    <source>
        <dbReference type="ARBA" id="ARBA00022679"/>
    </source>
</evidence>
<evidence type="ECO:0000256" key="8">
    <source>
        <dbReference type="ARBA" id="ARBA00031445"/>
    </source>
</evidence>
<keyword evidence="6 12" id="KW-0808">Transferase</keyword>
<dbReference type="InterPro" id="IPR038107">
    <property type="entry name" value="Glycos_transf_N_sf"/>
</dbReference>
<sequence length="431" mass="47378">MVIRALYSLLLYLALPVGLLLLHWPKGSKPKIGKRWPEHLGFVPPVDGHPLWLHAVSVGEVIAVTPLVERLLAEYPKLPILVTTTTRTGADRVQAAFGERVIHRYAPLDLPDATSRFLRRTQPRLAVMMEMELWPNTLAACCRQKVPSLLINARMSDNSYRGYRRFRWLISPALQGFHSVLAQGGQDAAHLIELGADASRVTVSGSLKFDIKISEQTTKDGHSFRQNIAARRPVWIAASTHQGEDEILLDAHQRVRQQHNDALLIIVPRHPQRFDAVASLCQRRAEAEGMIFNRRSLNQLDPTCGIYLADTMGEMMLLLAASDICFMGGSLVPNGGHNLLEPAAVGMPTLNGPFDFNFTEISRTLVAAGNCQQVADSDSLAAAVSQLIANPDEAEQAAKAGKDVVTKSQGALVSTLLAIRRHLNSENARLV</sequence>
<dbReference type="OrthoDB" id="9789797at2"/>
<evidence type="ECO:0000256" key="11">
    <source>
        <dbReference type="PIRSR" id="PIRSR639901-2"/>
    </source>
</evidence>
<proteinExistence type="inferred from homology"/>
<feature type="site" description="Transition state stabilizer" evidence="11">
    <location>
        <position position="130"/>
    </location>
</feature>
<feature type="transmembrane region" description="Helical" evidence="12">
    <location>
        <begin position="6"/>
        <end position="25"/>
    </location>
</feature>
<protein>
    <recommendedName>
        <fullName evidence="5 12">3-deoxy-D-manno-octulosonic acid transferase</fullName>
        <shortName evidence="12">Kdo transferase</shortName>
        <ecNumber evidence="4 12">2.4.99.12</ecNumber>
    </recommendedName>
    <alternativeName>
        <fullName evidence="8 12">Lipid IV(A) 3-deoxy-D-manno-octulosonic acid transferase</fullName>
    </alternativeName>
</protein>
<comment type="caution">
    <text evidence="14">The sequence shown here is derived from an EMBL/GenBank/DDBJ whole genome shotgun (WGS) entry which is preliminary data.</text>
</comment>